<evidence type="ECO:0000256" key="1">
    <source>
        <dbReference type="ARBA" id="ARBA00001782"/>
    </source>
</evidence>
<dbReference type="Proteomes" id="UP000182089">
    <property type="component" value="Unassembled WGS sequence"/>
</dbReference>
<feature type="binding site" evidence="10">
    <location>
        <position position="33"/>
    </location>
    <ligand>
        <name>a divalent metal cation</name>
        <dbReference type="ChEBI" id="CHEBI:60240"/>
    </ligand>
</feature>
<evidence type="ECO:0000256" key="9">
    <source>
        <dbReference type="ARBA" id="ARBA00023235"/>
    </source>
</evidence>
<evidence type="ECO:0000256" key="8">
    <source>
        <dbReference type="ARBA" id="ARBA00022723"/>
    </source>
</evidence>
<dbReference type="InterPro" id="IPR013785">
    <property type="entry name" value="Aldolase_TIM"/>
</dbReference>
<comment type="cofactor">
    <cofactor evidence="3">
        <name>Co(2+)</name>
        <dbReference type="ChEBI" id="CHEBI:48828"/>
    </cofactor>
</comment>
<evidence type="ECO:0000256" key="6">
    <source>
        <dbReference type="ARBA" id="ARBA00009541"/>
    </source>
</evidence>
<dbReference type="PIRSF" id="PIRSF001461">
    <property type="entry name" value="RPE"/>
    <property type="match status" value="1"/>
</dbReference>
<reference evidence="12 13" key="1">
    <citation type="submission" date="2016-10" db="EMBL/GenBank/DDBJ databases">
        <authorList>
            <person name="Varghese N."/>
            <person name="Submissions S."/>
        </authorList>
    </citation>
    <scope>NUCLEOTIDE SEQUENCE [LARGE SCALE GENOMIC DNA]</scope>
    <source>
        <strain evidence="12 13">WC1T17</strain>
    </source>
</reference>
<dbReference type="InterPro" id="IPR000056">
    <property type="entry name" value="Ribul_P_3_epim-like"/>
</dbReference>
<dbReference type="InterPro" id="IPR026019">
    <property type="entry name" value="Ribul_P_3_epim"/>
</dbReference>
<comment type="catalytic activity">
    <reaction evidence="1 10 11">
        <text>D-ribulose 5-phosphate = D-xylulose 5-phosphate</text>
        <dbReference type="Rhea" id="RHEA:13677"/>
        <dbReference type="ChEBI" id="CHEBI:57737"/>
        <dbReference type="ChEBI" id="CHEBI:58121"/>
        <dbReference type="EC" id="5.1.3.1"/>
    </reaction>
</comment>
<dbReference type="PANTHER" id="PTHR11749">
    <property type="entry name" value="RIBULOSE-5-PHOSPHATE-3-EPIMERASE"/>
    <property type="match status" value="1"/>
</dbReference>
<accession>A0ABY1ABN2</accession>
<evidence type="ECO:0000256" key="7">
    <source>
        <dbReference type="ARBA" id="ARBA00013188"/>
    </source>
</evidence>
<sequence length="217" mass="23789">MIIAPSILSADFANLQKDVALVEQSGAKYLHIDIMDGHFVDNLTFGPNVVQALRPHSQLFFDCHLMVDEPEKYLEAFQKAGADAIGVHIEACQHLHRTLSKIKALGMKAEVVLNPGTPWSSVQEVLPMVDSVLIMTVDPGFGGQKFLESQLKKITLASQYKQAHHLNYEIEVDGGINDQTIKLAHEAGATIAVAGSYVFSKGEPKQQVQKLLEACQN</sequence>
<feature type="binding site" evidence="10">
    <location>
        <begin position="195"/>
        <end position="196"/>
    </location>
    <ligand>
        <name>substrate</name>
    </ligand>
</feature>
<comment type="caution">
    <text evidence="12">The sequence shown here is derived from an EMBL/GenBank/DDBJ whole genome shotgun (WGS) entry which is preliminary data.</text>
</comment>
<feature type="binding site" evidence="10">
    <location>
        <begin position="173"/>
        <end position="175"/>
    </location>
    <ligand>
        <name>substrate</name>
    </ligand>
</feature>
<evidence type="ECO:0000256" key="4">
    <source>
        <dbReference type="ARBA" id="ARBA00001947"/>
    </source>
</evidence>
<feature type="binding site" evidence="10">
    <location>
        <position position="6"/>
    </location>
    <ligand>
        <name>substrate</name>
    </ligand>
</feature>
<comment type="cofactor">
    <cofactor evidence="4">
        <name>Zn(2+)</name>
        <dbReference type="ChEBI" id="CHEBI:29105"/>
    </cofactor>
</comment>
<comment type="function">
    <text evidence="10">Catalyzes the reversible epimerization of D-ribulose 5-phosphate to D-xylulose 5-phosphate.</text>
</comment>
<protein>
    <recommendedName>
        <fullName evidence="7 10">Ribulose-phosphate 3-epimerase</fullName>
        <ecNumber evidence="7 10">5.1.3.1</ecNumber>
    </recommendedName>
</protein>
<keyword evidence="9 10" id="KW-0413">Isomerase</keyword>
<comment type="similarity">
    <text evidence="6 10 11">Belongs to the ribulose-phosphate 3-epimerase family.</text>
</comment>
<dbReference type="EC" id="5.1.3.1" evidence="7 10"/>
<feature type="active site" description="Proton donor" evidence="10">
    <location>
        <position position="173"/>
    </location>
</feature>
<dbReference type="Pfam" id="PF00834">
    <property type="entry name" value="Ribul_P_3_epim"/>
    <property type="match status" value="1"/>
</dbReference>
<keyword evidence="10 11" id="KW-0119">Carbohydrate metabolism</keyword>
<dbReference type="CDD" id="cd00429">
    <property type="entry name" value="RPE"/>
    <property type="match status" value="1"/>
</dbReference>
<keyword evidence="8 10" id="KW-0479">Metal-binding</keyword>
<gene>
    <name evidence="10" type="primary">rpe</name>
    <name evidence="12" type="ORF">SAMN05216431_10698</name>
</gene>
<comment type="cofactor">
    <cofactor evidence="10">
        <name>a divalent metal cation</name>
        <dbReference type="ChEBI" id="CHEBI:60240"/>
    </cofactor>
    <text evidence="10">Binds 1 divalent metal cation per subunit.</text>
</comment>
<feature type="binding site" evidence="10">
    <location>
        <begin position="140"/>
        <end position="143"/>
    </location>
    <ligand>
        <name>substrate</name>
    </ligand>
</feature>
<evidence type="ECO:0000313" key="12">
    <source>
        <dbReference type="EMBL" id="SEM66874.1"/>
    </source>
</evidence>
<dbReference type="HAMAP" id="MF_02227">
    <property type="entry name" value="RPE"/>
    <property type="match status" value="1"/>
</dbReference>
<dbReference type="PROSITE" id="PS01086">
    <property type="entry name" value="RIBUL_P_3_EPIMER_2"/>
    <property type="match status" value="1"/>
</dbReference>
<comment type="pathway">
    <text evidence="10">Carbohydrate degradation.</text>
</comment>
<evidence type="ECO:0000313" key="13">
    <source>
        <dbReference type="Proteomes" id="UP000182089"/>
    </source>
</evidence>
<proteinExistence type="inferred from homology"/>
<evidence type="ECO:0000256" key="11">
    <source>
        <dbReference type="PIRNR" id="PIRNR001461"/>
    </source>
</evidence>
<evidence type="ECO:0000256" key="10">
    <source>
        <dbReference type="HAMAP-Rule" id="MF_02227"/>
    </source>
</evidence>
<name>A0ABY1ABN2_9LACO</name>
<feature type="active site" description="Proton acceptor" evidence="10">
    <location>
        <position position="33"/>
    </location>
</feature>
<comment type="cofactor">
    <cofactor evidence="2">
        <name>Mn(2+)</name>
        <dbReference type="ChEBI" id="CHEBI:29035"/>
    </cofactor>
</comment>
<dbReference type="NCBIfam" id="TIGR01163">
    <property type="entry name" value="rpe"/>
    <property type="match status" value="1"/>
</dbReference>
<dbReference type="SUPFAM" id="SSF51366">
    <property type="entry name" value="Ribulose-phoshate binding barrel"/>
    <property type="match status" value="1"/>
</dbReference>
<evidence type="ECO:0000256" key="3">
    <source>
        <dbReference type="ARBA" id="ARBA00001941"/>
    </source>
</evidence>
<evidence type="ECO:0000256" key="5">
    <source>
        <dbReference type="ARBA" id="ARBA00001954"/>
    </source>
</evidence>
<dbReference type="EMBL" id="FOCC01000006">
    <property type="protein sequence ID" value="SEM66874.1"/>
    <property type="molecule type" value="Genomic_DNA"/>
</dbReference>
<feature type="binding site" evidence="10">
    <location>
        <position position="31"/>
    </location>
    <ligand>
        <name>a divalent metal cation</name>
        <dbReference type="ChEBI" id="CHEBI:60240"/>
    </ligand>
</feature>
<dbReference type="Gene3D" id="3.20.20.70">
    <property type="entry name" value="Aldolase class I"/>
    <property type="match status" value="1"/>
</dbReference>
<feature type="binding site" evidence="10">
    <location>
        <position position="64"/>
    </location>
    <ligand>
        <name>substrate</name>
    </ligand>
</feature>
<evidence type="ECO:0000256" key="2">
    <source>
        <dbReference type="ARBA" id="ARBA00001936"/>
    </source>
</evidence>
<organism evidence="12 13">
    <name type="scientific">Ligilactobacillus ruminis</name>
    <dbReference type="NCBI Taxonomy" id="1623"/>
    <lineage>
        <taxon>Bacteria</taxon>
        <taxon>Bacillati</taxon>
        <taxon>Bacillota</taxon>
        <taxon>Bacilli</taxon>
        <taxon>Lactobacillales</taxon>
        <taxon>Lactobacillaceae</taxon>
        <taxon>Ligilactobacillus</taxon>
    </lineage>
</organism>
<dbReference type="PROSITE" id="PS01085">
    <property type="entry name" value="RIBUL_P_3_EPIMER_1"/>
    <property type="match status" value="1"/>
</dbReference>
<dbReference type="NCBIfam" id="NF004076">
    <property type="entry name" value="PRK05581.1-4"/>
    <property type="match status" value="1"/>
</dbReference>
<feature type="binding site" evidence="10">
    <location>
        <position position="64"/>
    </location>
    <ligand>
        <name>a divalent metal cation</name>
        <dbReference type="ChEBI" id="CHEBI:60240"/>
    </ligand>
</feature>
<comment type="cofactor">
    <cofactor evidence="5">
        <name>Fe(2+)</name>
        <dbReference type="ChEBI" id="CHEBI:29033"/>
    </cofactor>
</comment>
<dbReference type="InterPro" id="IPR011060">
    <property type="entry name" value="RibuloseP-bd_barrel"/>
</dbReference>
<feature type="binding site" evidence="10">
    <location>
        <position position="173"/>
    </location>
    <ligand>
        <name>a divalent metal cation</name>
        <dbReference type="ChEBI" id="CHEBI:60240"/>
    </ligand>
</feature>